<dbReference type="InterPro" id="IPR036393">
    <property type="entry name" value="AceGlu_kinase-like_sf"/>
</dbReference>
<evidence type="ECO:0000256" key="5">
    <source>
        <dbReference type="ARBA" id="ARBA00022679"/>
    </source>
</evidence>
<keyword evidence="7 11" id="KW-0418">Kinase</keyword>
<evidence type="ECO:0000256" key="10">
    <source>
        <dbReference type="ARBA" id="ARBA00047767"/>
    </source>
</evidence>
<comment type="pathway">
    <text evidence="2 11">Pyrimidine metabolism; CTP biosynthesis via de novo pathway; UDP from UMP (UMPK route): step 1/1.</text>
</comment>
<dbReference type="Pfam" id="PF00696">
    <property type="entry name" value="AA_kinase"/>
    <property type="match status" value="1"/>
</dbReference>
<evidence type="ECO:0000256" key="1">
    <source>
        <dbReference type="ARBA" id="ARBA00004496"/>
    </source>
</evidence>
<keyword evidence="5 11" id="KW-0808">Transferase</keyword>
<feature type="binding site" evidence="11">
    <location>
        <position position="169"/>
    </location>
    <ligand>
        <name>ATP</name>
        <dbReference type="ChEBI" id="CHEBI:30616"/>
    </ligand>
</feature>
<dbReference type="EC" id="2.7.4.22" evidence="11"/>
<feature type="domain" description="Aspartate/glutamate/uridylate kinase" evidence="12">
    <location>
        <begin position="8"/>
        <end position="217"/>
    </location>
</feature>
<comment type="catalytic activity">
    <reaction evidence="10 11">
        <text>UMP + ATP = UDP + ADP</text>
        <dbReference type="Rhea" id="RHEA:24400"/>
        <dbReference type="ChEBI" id="CHEBI:30616"/>
        <dbReference type="ChEBI" id="CHEBI:57865"/>
        <dbReference type="ChEBI" id="CHEBI:58223"/>
        <dbReference type="ChEBI" id="CHEBI:456216"/>
        <dbReference type="EC" id="2.7.4.22"/>
    </reaction>
</comment>
<dbReference type="GO" id="GO:0005524">
    <property type="term" value="F:ATP binding"/>
    <property type="evidence" value="ECO:0007669"/>
    <property type="project" value="UniProtKB-KW"/>
</dbReference>
<dbReference type="GO" id="GO:0005737">
    <property type="term" value="C:cytoplasm"/>
    <property type="evidence" value="ECO:0007669"/>
    <property type="project" value="UniProtKB-SubCell"/>
</dbReference>
<dbReference type="PANTHER" id="PTHR42833:SF4">
    <property type="entry name" value="URIDYLATE KINASE PUMPKIN, CHLOROPLASTIC"/>
    <property type="match status" value="1"/>
</dbReference>
<dbReference type="InterPro" id="IPR001057">
    <property type="entry name" value="Glu/AcGlu_kinase"/>
</dbReference>
<name>A0A9D5JZ16_9BACT</name>
<feature type="binding site" evidence="11">
    <location>
        <begin position="12"/>
        <end position="15"/>
    </location>
    <ligand>
        <name>ATP</name>
        <dbReference type="ChEBI" id="CHEBI:30616"/>
    </ligand>
</feature>
<proteinExistence type="inferred from homology"/>
<reference evidence="13" key="1">
    <citation type="submission" date="2019-11" db="EMBL/GenBank/DDBJ databases">
        <title>Microbial mats filling the niche in hypersaline microbial mats.</title>
        <authorList>
            <person name="Wong H.L."/>
            <person name="Macleod F.I."/>
            <person name="White R.A. III"/>
            <person name="Burns B.P."/>
        </authorList>
    </citation>
    <scope>NUCLEOTIDE SEQUENCE</scope>
    <source>
        <strain evidence="13">Rbin_158</strain>
    </source>
</reference>
<evidence type="ECO:0000256" key="6">
    <source>
        <dbReference type="ARBA" id="ARBA00022741"/>
    </source>
</evidence>
<dbReference type="GO" id="GO:0006225">
    <property type="term" value="P:UDP biosynthetic process"/>
    <property type="evidence" value="ECO:0007669"/>
    <property type="project" value="TreeGrafter"/>
</dbReference>
<evidence type="ECO:0000256" key="7">
    <source>
        <dbReference type="ARBA" id="ARBA00022777"/>
    </source>
</evidence>
<comment type="similarity">
    <text evidence="3 11">Belongs to the UMP kinase family.</text>
</comment>
<dbReference type="HAMAP" id="MF_01220_B">
    <property type="entry name" value="PyrH_B"/>
    <property type="match status" value="1"/>
</dbReference>
<dbReference type="PIRSF" id="PIRSF005650">
    <property type="entry name" value="Uridylate_kin"/>
    <property type="match status" value="1"/>
</dbReference>
<comment type="caution">
    <text evidence="11">Lacks conserved residue(s) required for the propagation of feature annotation.</text>
</comment>
<evidence type="ECO:0000256" key="2">
    <source>
        <dbReference type="ARBA" id="ARBA00004791"/>
    </source>
</evidence>
<feature type="binding site" evidence="11">
    <location>
        <position position="172"/>
    </location>
    <ligand>
        <name>ATP</name>
        <dbReference type="ChEBI" id="CHEBI:30616"/>
    </ligand>
</feature>
<dbReference type="GO" id="GO:0044210">
    <property type="term" value="P:'de novo' CTP biosynthetic process"/>
    <property type="evidence" value="ECO:0007669"/>
    <property type="project" value="UniProtKB-UniRule"/>
</dbReference>
<protein>
    <recommendedName>
        <fullName evidence="11">Uridylate kinase</fullName>
        <shortName evidence="11">UK</shortName>
        <ecNumber evidence="11">2.7.4.22</ecNumber>
    </recommendedName>
    <alternativeName>
        <fullName evidence="11">Uridine monophosphate kinase</fullName>
        <shortName evidence="11">UMP kinase</shortName>
        <shortName evidence="11">UMPK</shortName>
    </alternativeName>
</protein>
<feature type="binding site" evidence="11">
    <location>
        <begin position="136"/>
        <end position="143"/>
    </location>
    <ligand>
        <name>UMP</name>
        <dbReference type="ChEBI" id="CHEBI:57865"/>
    </ligand>
</feature>
<evidence type="ECO:0000259" key="12">
    <source>
        <dbReference type="Pfam" id="PF00696"/>
    </source>
</evidence>
<dbReference type="CDD" id="cd04254">
    <property type="entry name" value="AAK_UMPK-PyrH-Ec"/>
    <property type="match status" value="1"/>
</dbReference>
<comment type="activity regulation">
    <text evidence="11">Inhibited by UTP.</text>
</comment>
<dbReference type="Gene3D" id="3.40.1160.10">
    <property type="entry name" value="Acetylglutamate kinase-like"/>
    <property type="match status" value="1"/>
</dbReference>
<keyword evidence="9 11" id="KW-0665">Pyrimidine biosynthesis</keyword>
<dbReference type="EMBL" id="WJJP01000580">
    <property type="protein sequence ID" value="MBD3326422.1"/>
    <property type="molecule type" value="Genomic_DNA"/>
</dbReference>
<dbReference type="PANTHER" id="PTHR42833">
    <property type="entry name" value="URIDYLATE KINASE"/>
    <property type="match status" value="1"/>
</dbReference>
<evidence type="ECO:0000256" key="4">
    <source>
        <dbReference type="ARBA" id="ARBA00022490"/>
    </source>
</evidence>
<dbReference type="InterPro" id="IPR001048">
    <property type="entry name" value="Asp/Glu/Uridylate_kinase"/>
</dbReference>
<comment type="caution">
    <text evidence="13">The sequence shown here is derived from an EMBL/GenBank/DDBJ whole genome shotgun (WGS) entry which is preliminary data.</text>
</comment>
<feature type="binding site" evidence="11">
    <location>
        <position position="60"/>
    </location>
    <ligand>
        <name>ATP</name>
        <dbReference type="ChEBI" id="CHEBI:30616"/>
    </ligand>
</feature>
<evidence type="ECO:0000313" key="14">
    <source>
        <dbReference type="Proteomes" id="UP000649604"/>
    </source>
</evidence>
<dbReference type="GO" id="GO:0033862">
    <property type="term" value="F:UMP kinase activity"/>
    <property type="evidence" value="ECO:0007669"/>
    <property type="project" value="UniProtKB-EC"/>
</dbReference>
<feature type="binding site" evidence="11">
    <location>
        <position position="56"/>
    </location>
    <ligand>
        <name>ATP</name>
        <dbReference type="ChEBI" id="CHEBI:30616"/>
    </ligand>
</feature>
<feature type="binding site" evidence="11">
    <location>
        <position position="75"/>
    </location>
    <ligand>
        <name>UMP</name>
        <dbReference type="ChEBI" id="CHEBI:57865"/>
    </ligand>
</feature>
<gene>
    <name evidence="11" type="primary">pyrH</name>
    <name evidence="13" type="ORF">GF339_17690</name>
</gene>
<keyword evidence="4 11" id="KW-0963">Cytoplasm</keyword>
<evidence type="ECO:0000256" key="3">
    <source>
        <dbReference type="ARBA" id="ARBA00007614"/>
    </source>
</evidence>
<feature type="binding site" evidence="11">
    <location>
        <position position="55"/>
    </location>
    <ligand>
        <name>UMP</name>
        <dbReference type="ChEBI" id="CHEBI:57865"/>
    </ligand>
</feature>
<dbReference type="InterPro" id="IPR015963">
    <property type="entry name" value="Uridylate_kinase_bac"/>
</dbReference>
<sequence>MPSTHYHRILLKLSGEMLAGETAQTGLDGEMLLYLAREIHSIVTLGVQIAIVVGGGNIFRGIQGQTTGIPRPAGDYMGMLATVINSIALKETLESQGISARVQTAIPMPQIAEPFIRQKALDHLTTGHVLIFAAGTGHPYFTTDTTAALRAAEIQADAIVKATKVDGVYSADPVLDPTATRFDQITYLHVLQHQLRVMDLTAIALCMEQNIPIVVFNLKQPNNLKRLIVGESIGTVVKNE</sequence>
<keyword evidence="8 11" id="KW-0067">ATP-binding</keyword>
<feature type="binding site" evidence="11">
    <location>
        <position position="163"/>
    </location>
    <ligand>
        <name>ATP</name>
        <dbReference type="ChEBI" id="CHEBI:30616"/>
    </ligand>
</feature>
<comment type="subcellular location">
    <subcellularLocation>
        <location evidence="1 11">Cytoplasm</location>
    </subcellularLocation>
</comment>
<accession>A0A9D5JZ16</accession>
<organism evidence="13 14">
    <name type="scientific">candidate division KSB3 bacterium</name>
    <dbReference type="NCBI Taxonomy" id="2044937"/>
    <lineage>
        <taxon>Bacteria</taxon>
        <taxon>candidate division KSB3</taxon>
    </lineage>
</organism>
<dbReference type="FunFam" id="3.40.1160.10:FF:000001">
    <property type="entry name" value="Uridylate kinase"/>
    <property type="match status" value="1"/>
</dbReference>
<dbReference type="NCBIfam" id="TIGR02075">
    <property type="entry name" value="pyrH_bact"/>
    <property type="match status" value="1"/>
</dbReference>
<evidence type="ECO:0000256" key="8">
    <source>
        <dbReference type="ARBA" id="ARBA00022840"/>
    </source>
</evidence>
<dbReference type="InterPro" id="IPR011817">
    <property type="entry name" value="Uridylate_kinase"/>
</dbReference>
<dbReference type="SUPFAM" id="SSF53633">
    <property type="entry name" value="Carbamate kinase-like"/>
    <property type="match status" value="1"/>
</dbReference>
<evidence type="ECO:0000256" key="11">
    <source>
        <dbReference type="HAMAP-Rule" id="MF_01220"/>
    </source>
</evidence>
<dbReference type="AlphaFoldDB" id="A0A9D5JZ16"/>
<comment type="function">
    <text evidence="11">Catalyzes the reversible phosphorylation of UMP to UDP.</text>
</comment>
<dbReference type="PRINTS" id="PR00474">
    <property type="entry name" value="GLU5KINASE"/>
</dbReference>
<dbReference type="Proteomes" id="UP000649604">
    <property type="component" value="Unassembled WGS sequence"/>
</dbReference>
<evidence type="ECO:0000313" key="13">
    <source>
        <dbReference type="EMBL" id="MBD3326422.1"/>
    </source>
</evidence>
<keyword evidence="6 11" id="KW-0547">Nucleotide-binding</keyword>
<evidence type="ECO:0000256" key="9">
    <source>
        <dbReference type="ARBA" id="ARBA00022975"/>
    </source>
</evidence>
<comment type="subunit">
    <text evidence="11">Homohexamer.</text>
</comment>